<reference evidence="5" key="2">
    <citation type="submission" date="2021-04" db="EMBL/GenBank/DDBJ databases">
        <authorList>
            <person name="Gilroy R."/>
        </authorList>
    </citation>
    <scope>NUCLEOTIDE SEQUENCE</scope>
    <source>
        <strain evidence="5">5790</strain>
    </source>
</reference>
<evidence type="ECO:0000256" key="2">
    <source>
        <dbReference type="ARBA" id="ARBA00022801"/>
    </source>
</evidence>
<dbReference type="PANTHER" id="PTHR30217:SF6">
    <property type="entry name" value="TRNA HYDROXYLATION PROTEIN P"/>
    <property type="match status" value="1"/>
</dbReference>
<dbReference type="Pfam" id="PF16325">
    <property type="entry name" value="Peptidase_U32_C"/>
    <property type="match status" value="1"/>
</dbReference>
<comment type="caution">
    <text evidence="5">The sequence shown here is derived from an EMBL/GenBank/DDBJ whole genome shotgun (WGS) entry which is preliminary data.</text>
</comment>
<proteinExistence type="inferred from homology"/>
<sequence length="420" mass="47648">MNETKKPELLAPAGNLDKLKIALRYGADAVYIGGEEFSLRAAADNFSYEDILRGVDYAHERGKKVYLTANIIPHNKDVSEYGEYLKKLKNSGLDAVILSDLGMFALTKEIMPDIDIHISTQANNVNWKSAEAWYKMGAKRVILAREMSLSEISEIRAKTPPELELEAFVHGAMCISYSGRCLLSNYMSGRDGNHGECAHPCRWKYFLVEEQRPGEYMPVFENERGTFIYNSKDLCMLRHTDKLIESGLSSFKIEGRVKSEFYVATVVKAYRKAIDDYFEAGSGGYKFDESLLEEVEKVSHRGYTTGFYFGRPGGEEQNYKSSSYIRNYDMVGVVLGYDENTGLAKVVQKNRFFRGDTVELLRPYGDFHAMTVEYMTDENGMEIEVANHPQSIVYIKTDVPVEPDTFIRMKRKRSGDSAAK</sequence>
<protein>
    <submittedName>
        <fullName evidence="5">U32 family peptidase C-terminal domain-containing protein</fullName>
    </submittedName>
</protein>
<dbReference type="InterPro" id="IPR032525">
    <property type="entry name" value="Peptidase_U32_C"/>
</dbReference>
<dbReference type="Proteomes" id="UP000824162">
    <property type="component" value="Unassembled WGS sequence"/>
</dbReference>
<dbReference type="GO" id="GO:0008233">
    <property type="term" value="F:peptidase activity"/>
    <property type="evidence" value="ECO:0007669"/>
    <property type="project" value="UniProtKB-KW"/>
</dbReference>
<dbReference type="PANTHER" id="PTHR30217">
    <property type="entry name" value="PEPTIDASE U32 FAMILY"/>
    <property type="match status" value="1"/>
</dbReference>
<dbReference type="InterPro" id="IPR001539">
    <property type="entry name" value="Peptidase_U32"/>
</dbReference>
<comment type="similarity">
    <text evidence="3">Belongs to the peptidase U32 family.</text>
</comment>
<dbReference type="AlphaFoldDB" id="A0A9D1PRN3"/>
<evidence type="ECO:0000313" key="5">
    <source>
        <dbReference type="EMBL" id="HIV86168.1"/>
    </source>
</evidence>
<dbReference type="GO" id="GO:0006508">
    <property type="term" value="P:proteolysis"/>
    <property type="evidence" value="ECO:0007669"/>
    <property type="project" value="UniProtKB-KW"/>
</dbReference>
<gene>
    <name evidence="5" type="ORF">H9900_05090</name>
</gene>
<dbReference type="EMBL" id="DXIJ01000107">
    <property type="protein sequence ID" value="HIV86168.1"/>
    <property type="molecule type" value="Genomic_DNA"/>
</dbReference>
<organism evidence="5 6">
    <name type="scientific">Candidatus Monoglobus merdigallinarum</name>
    <dbReference type="NCBI Taxonomy" id="2838698"/>
    <lineage>
        <taxon>Bacteria</taxon>
        <taxon>Bacillati</taxon>
        <taxon>Bacillota</taxon>
        <taxon>Clostridia</taxon>
        <taxon>Monoglobales</taxon>
        <taxon>Monoglobaceae</taxon>
        <taxon>Monoglobus</taxon>
    </lineage>
</organism>
<reference evidence="5" key="1">
    <citation type="journal article" date="2021" name="PeerJ">
        <title>Extensive microbial diversity within the chicken gut microbiome revealed by metagenomics and culture.</title>
        <authorList>
            <person name="Gilroy R."/>
            <person name="Ravi A."/>
            <person name="Getino M."/>
            <person name="Pursley I."/>
            <person name="Horton D.L."/>
            <person name="Alikhan N.F."/>
            <person name="Baker D."/>
            <person name="Gharbi K."/>
            <person name="Hall N."/>
            <person name="Watson M."/>
            <person name="Adriaenssens E.M."/>
            <person name="Foster-Nyarko E."/>
            <person name="Jarju S."/>
            <person name="Secka A."/>
            <person name="Antonio M."/>
            <person name="Oren A."/>
            <person name="Chaudhuri R.R."/>
            <person name="La Ragione R."/>
            <person name="Hildebrand F."/>
            <person name="Pallen M.J."/>
        </authorList>
    </citation>
    <scope>NUCLEOTIDE SEQUENCE</scope>
    <source>
        <strain evidence="5">5790</strain>
    </source>
</reference>
<evidence type="ECO:0000256" key="3">
    <source>
        <dbReference type="ARBA" id="ARBA00038374"/>
    </source>
</evidence>
<evidence type="ECO:0000259" key="4">
    <source>
        <dbReference type="Pfam" id="PF16325"/>
    </source>
</evidence>
<keyword evidence="2" id="KW-0378">Hydrolase</keyword>
<dbReference type="Pfam" id="PF01136">
    <property type="entry name" value="Peptidase_U32"/>
    <property type="match status" value="1"/>
</dbReference>
<dbReference type="InterPro" id="IPR058240">
    <property type="entry name" value="rSAM_sf"/>
</dbReference>
<dbReference type="PROSITE" id="PS01276">
    <property type="entry name" value="PEPTIDASE_U32"/>
    <property type="match status" value="1"/>
</dbReference>
<name>A0A9D1PRN3_9FIRM</name>
<feature type="domain" description="Peptidase family U32 C-terminal" evidence="4">
    <location>
        <begin position="326"/>
        <end position="408"/>
    </location>
</feature>
<dbReference type="SUPFAM" id="SSF102114">
    <property type="entry name" value="Radical SAM enzymes"/>
    <property type="match status" value="1"/>
</dbReference>
<evidence type="ECO:0000313" key="6">
    <source>
        <dbReference type="Proteomes" id="UP000824162"/>
    </source>
</evidence>
<dbReference type="Gene3D" id="2.40.30.10">
    <property type="entry name" value="Translation factors"/>
    <property type="match status" value="1"/>
</dbReference>
<accession>A0A9D1PRN3</accession>
<dbReference type="InterPro" id="IPR051454">
    <property type="entry name" value="RNA/ubiquinone_mod_enzymes"/>
</dbReference>
<evidence type="ECO:0000256" key="1">
    <source>
        <dbReference type="ARBA" id="ARBA00022670"/>
    </source>
</evidence>
<keyword evidence="1" id="KW-0645">Protease</keyword>